<evidence type="ECO:0000313" key="8">
    <source>
        <dbReference type="Proteomes" id="UP000752013"/>
    </source>
</evidence>
<sequence length="354" mass="40939">MHNMSTISLHREPLPETDNFLQSSFWAQFKEFFGWKSHSFRIVAPNTPPLYISVLTRQLAPYSVLAYIPHPSIEALATTEIPHILAKISSLLKAHIPGLFVVRWDLHLEKTPELLQALSSRLSSIPDMFIQPQDTTIVDLSPPLESILEHMHKKTRYNIKLAEKKGVKVIQAPLHDIVKWYEIYKETAERDRISIHSLAYYQKFFSLSQQSYAFPQASLFLAYHDEELLAGVIVLVTNDIATYVYGASSNKKRNLMPNYALQWHAICHAKKQGATRYDLFGIPPSANEDHPMFGLYQFKVSFGGSIHHHAGLWDAPVGHIRYFFFRRLEKLRQCINHWKKHEFKKKTKKTMQSS</sequence>
<dbReference type="InterPro" id="IPR050644">
    <property type="entry name" value="PG_Glycine_Bridge_Synth"/>
</dbReference>
<dbReference type="SUPFAM" id="SSF55729">
    <property type="entry name" value="Acyl-CoA N-acyltransferases (Nat)"/>
    <property type="match status" value="1"/>
</dbReference>
<dbReference type="GO" id="GO:0016755">
    <property type="term" value="F:aminoacyltransferase activity"/>
    <property type="evidence" value="ECO:0007669"/>
    <property type="project" value="InterPro"/>
</dbReference>
<dbReference type="InterPro" id="IPR003447">
    <property type="entry name" value="FEMABX"/>
</dbReference>
<evidence type="ECO:0000313" key="7">
    <source>
        <dbReference type="EMBL" id="NIZ46735.1"/>
    </source>
</evidence>
<dbReference type="GO" id="GO:0009252">
    <property type="term" value="P:peptidoglycan biosynthetic process"/>
    <property type="evidence" value="ECO:0007669"/>
    <property type="project" value="UniProtKB-KW"/>
</dbReference>
<dbReference type="Pfam" id="PF02388">
    <property type="entry name" value="FemAB"/>
    <property type="match status" value="2"/>
</dbReference>
<dbReference type="RefSeq" id="WP_167703187.1">
    <property type="nucleotide sequence ID" value="NZ_CP118168.1"/>
</dbReference>
<dbReference type="InterPro" id="IPR016181">
    <property type="entry name" value="Acyl_CoA_acyltransferase"/>
</dbReference>
<dbReference type="Proteomes" id="UP000752013">
    <property type="component" value="Unassembled WGS sequence"/>
</dbReference>
<protein>
    <submittedName>
        <fullName evidence="7">Peptidoglycan bridge formation glycyltransferase FemA/FemB family protein</fullName>
    </submittedName>
</protein>
<dbReference type="GO" id="GO:0071555">
    <property type="term" value="P:cell wall organization"/>
    <property type="evidence" value="ECO:0007669"/>
    <property type="project" value="UniProtKB-KW"/>
</dbReference>
<dbReference type="PANTHER" id="PTHR36174">
    <property type="entry name" value="LIPID II:GLYCINE GLYCYLTRANSFERASE"/>
    <property type="match status" value="1"/>
</dbReference>
<evidence type="ECO:0000256" key="3">
    <source>
        <dbReference type="ARBA" id="ARBA00022960"/>
    </source>
</evidence>
<comment type="caution">
    <text evidence="7">The sequence shown here is derived from an EMBL/GenBank/DDBJ whole genome shotgun (WGS) entry which is preliminary data.</text>
</comment>
<evidence type="ECO:0000256" key="4">
    <source>
        <dbReference type="ARBA" id="ARBA00022984"/>
    </source>
</evidence>
<keyword evidence="2" id="KW-0808">Transferase</keyword>
<proteinExistence type="inferred from homology"/>
<accession>A0A968GEC6</accession>
<gene>
    <name evidence="7" type="ORF">HCT46_02195</name>
</gene>
<organism evidence="7 8">
    <name type="scientific">Entomospira nematocerorum</name>
    <dbReference type="NCBI Taxonomy" id="2719987"/>
    <lineage>
        <taxon>Bacteria</taxon>
        <taxon>Pseudomonadati</taxon>
        <taxon>Spirochaetota</taxon>
        <taxon>Spirochaetia</taxon>
        <taxon>Spirochaetales</taxon>
        <taxon>Spirochaetaceae</taxon>
        <taxon>Entomospira</taxon>
    </lineage>
</organism>
<keyword evidence="4" id="KW-0573">Peptidoglycan synthesis</keyword>
<evidence type="ECO:0000256" key="2">
    <source>
        <dbReference type="ARBA" id="ARBA00022679"/>
    </source>
</evidence>
<dbReference type="GO" id="GO:0008360">
    <property type="term" value="P:regulation of cell shape"/>
    <property type="evidence" value="ECO:0007669"/>
    <property type="project" value="UniProtKB-KW"/>
</dbReference>
<keyword evidence="8" id="KW-1185">Reference proteome</keyword>
<evidence type="ECO:0000256" key="5">
    <source>
        <dbReference type="ARBA" id="ARBA00023315"/>
    </source>
</evidence>
<evidence type="ECO:0000256" key="6">
    <source>
        <dbReference type="ARBA" id="ARBA00023316"/>
    </source>
</evidence>
<comment type="similarity">
    <text evidence="1">Belongs to the FemABX family.</text>
</comment>
<dbReference type="Gene3D" id="3.40.630.30">
    <property type="match status" value="1"/>
</dbReference>
<dbReference type="AlphaFoldDB" id="A0A968GEC6"/>
<dbReference type="PROSITE" id="PS51191">
    <property type="entry name" value="FEMABX"/>
    <property type="match status" value="1"/>
</dbReference>
<name>A0A968GEC6_9SPIO</name>
<reference evidence="7" key="1">
    <citation type="submission" date="2020-03" db="EMBL/GenBank/DDBJ databases">
        <title>Spirochaetal bacteria isolated from arthropods constitute a novel genus Entomospira genus novum within the order Spirochaetales.</title>
        <authorList>
            <person name="Grana-Miraglia L."/>
            <person name="Sikutova S."/>
            <person name="Fingerle V."/>
            <person name="Sing A."/>
            <person name="Castillo-Ramirez S."/>
            <person name="Margos G."/>
            <person name="Rudolf I."/>
        </authorList>
    </citation>
    <scope>NUCLEOTIDE SEQUENCE</scope>
    <source>
        <strain evidence="7">BR208</strain>
    </source>
</reference>
<evidence type="ECO:0000256" key="1">
    <source>
        <dbReference type="ARBA" id="ARBA00009943"/>
    </source>
</evidence>
<dbReference type="PANTHER" id="PTHR36174:SF1">
    <property type="entry name" value="LIPID II:GLYCINE GLYCYLTRANSFERASE"/>
    <property type="match status" value="1"/>
</dbReference>
<keyword evidence="3" id="KW-0133">Cell shape</keyword>
<keyword evidence="6" id="KW-0961">Cell wall biogenesis/degradation</keyword>
<keyword evidence="5" id="KW-0012">Acyltransferase</keyword>
<dbReference type="EMBL" id="JAATLK010000001">
    <property type="protein sequence ID" value="NIZ46735.1"/>
    <property type="molecule type" value="Genomic_DNA"/>
</dbReference>